<feature type="signal peptide" evidence="2">
    <location>
        <begin position="1"/>
        <end position="24"/>
    </location>
</feature>
<keyword evidence="4" id="KW-1185">Reference proteome</keyword>
<dbReference type="Proteomes" id="UP000236728">
    <property type="component" value="Unassembled WGS sequence"/>
</dbReference>
<feature type="compositionally biased region" description="Polar residues" evidence="1">
    <location>
        <begin position="128"/>
        <end position="150"/>
    </location>
</feature>
<evidence type="ECO:0000256" key="2">
    <source>
        <dbReference type="SAM" id="SignalP"/>
    </source>
</evidence>
<dbReference type="Gene3D" id="2.40.160.130">
    <property type="entry name" value="Capsule assembly protein Wzi"/>
    <property type="match status" value="1"/>
</dbReference>
<dbReference type="AlphaFoldDB" id="A0A1H5Z6R2"/>
<evidence type="ECO:0000313" key="3">
    <source>
        <dbReference type="EMBL" id="SEG32239.1"/>
    </source>
</evidence>
<evidence type="ECO:0000256" key="1">
    <source>
        <dbReference type="SAM" id="MobiDB-lite"/>
    </source>
</evidence>
<dbReference type="Pfam" id="PF14052">
    <property type="entry name" value="Caps_assemb_Wzi"/>
    <property type="match status" value="1"/>
</dbReference>
<dbReference type="EMBL" id="FNVA01000004">
    <property type="protein sequence ID" value="SEG32239.1"/>
    <property type="molecule type" value="Genomic_DNA"/>
</dbReference>
<organism evidence="3 4">
    <name type="scientific">Bryocella elongata</name>
    <dbReference type="NCBI Taxonomy" id="863522"/>
    <lineage>
        <taxon>Bacteria</taxon>
        <taxon>Pseudomonadati</taxon>
        <taxon>Acidobacteriota</taxon>
        <taxon>Terriglobia</taxon>
        <taxon>Terriglobales</taxon>
        <taxon>Acidobacteriaceae</taxon>
        <taxon>Bryocella</taxon>
    </lineage>
</organism>
<protein>
    <submittedName>
        <fullName evidence="3">Capsule assembly protein Wzi</fullName>
    </submittedName>
</protein>
<keyword evidence="2" id="KW-0732">Signal</keyword>
<accession>A0A1H5Z6R2</accession>
<gene>
    <name evidence="3" type="ORF">SAMN05421819_2500</name>
</gene>
<name>A0A1H5Z6R2_9BACT</name>
<feature type="compositionally biased region" description="Low complexity" evidence="1">
    <location>
        <begin position="70"/>
        <end position="80"/>
    </location>
</feature>
<evidence type="ECO:0000313" key="4">
    <source>
        <dbReference type="Proteomes" id="UP000236728"/>
    </source>
</evidence>
<dbReference type="InterPro" id="IPR026950">
    <property type="entry name" value="Caps_assemb_Wzi"/>
</dbReference>
<sequence length="708" mass="78024">MRPSQLRFRLHAICLLSAVSIPFAAFSQTQGTPQQLPSLPPATPVPASSLPSMPIPTDAAEPTYPPPSAAPAAPDTTSAPSPSPVPQTTPAPAPVTPAVTATPQPAAPVVAAPVPQAPVAPAIPSGAPVQTSPTPSTPGELTPEQTQTANVKPRVFTAMPPYDPFAEAVKDALGSTYIPVDSPIYAMAMRLYSMGYLDSAFLGMRPWTRRSVLHMIEKTEDDVLSSGNDQAIEILAKLQDYLLEEPRNAEDRGAVYGFDTYYTRMMGIAGPVLRDSFHLGQTRYNDYGRPYATGFNNVTGFSSVNEWWRFSFYVRGEFQHAPAYSGYPLALAQQLSSIDEIAPFSAPNNPQATIPYGNTGAQNPLRLQEAAISFHILGHEISGGKTDSWLGPGMGGAMAWSNNAENIYSFRINRVEPLHIPLLSRVLGPTRYDFFVGSLKGHTDPNDPWIHSEMISFHPTKDFEFGFQRSVIWGGKGHEPVTFHTFLKSFFSTSDTTGAVKYSREDPGARFTAFNFSWRLPFLSHYLTLYTDSETHDDVFPISAPRRAAYRPGIYLSQFPGMPKLDLRVEATSTDGATLASVNGSHQYWEVVQVQGYTNKGYILGDWIGREAKGGQAWLTYHLSGNEWVQMSYLNKKNAKDFIPGGTTQNQFTIDVVKRLRPELELNAWYTYERWKAPIWKTGQQTDSTIAAQFTWYPRMKTTGLNGK</sequence>
<feature type="region of interest" description="Disordered" evidence="1">
    <location>
        <begin position="30"/>
        <end position="100"/>
    </location>
</feature>
<reference evidence="3 4" key="1">
    <citation type="submission" date="2016-10" db="EMBL/GenBank/DDBJ databases">
        <authorList>
            <person name="de Groot N.N."/>
        </authorList>
    </citation>
    <scope>NUCLEOTIDE SEQUENCE [LARGE SCALE GENOMIC DNA]</scope>
    <source>
        <strain evidence="3 4">DSM 22489</strain>
    </source>
</reference>
<feature type="compositionally biased region" description="Pro residues" evidence="1">
    <location>
        <begin position="81"/>
        <end position="95"/>
    </location>
</feature>
<dbReference type="OrthoDB" id="101884at2"/>
<feature type="chain" id="PRO_5009291306" evidence="2">
    <location>
        <begin position="25"/>
        <end position="708"/>
    </location>
</feature>
<proteinExistence type="predicted"/>
<feature type="region of interest" description="Disordered" evidence="1">
    <location>
        <begin position="121"/>
        <end position="152"/>
    </location>
</feature>
<dbReference type="InterPro" id="IPR038636">
    <property type="entry name" value="Wzi_sf"/>
</dbReference>